<comment type="subcellular location">
    <subcellularLocation>
        <location evidence="5">Membrane</location>
        <topology evidence="5">Single-pass membrane protein</topology>
    </subcellularLocation>
</comment>
<evidence type="ECO:0000256" key="4">
    <source>
        <dbReference type="RuleBase" id="RU003718"/>
    </source>
</evidence>
<evidence type="ECO:0000256" key="3">
    <source>
        <dbReference type="ARBA" id="ARBA00022679"/>
    </source>
</evidence>
<evidence type="ECO:0000256" key="5">
    <source>
        <dbReference type="RuleBase" id="RU362059"/>
    </source>
</evidence>
<dbReference type="PROSITE" id="PS00375">
    <property type="entry name" value="UDPGT"/>
    <property type="match status" value="1"/>
</dbReference>
<evidence type="ECO:0000256" key="2">
    <source>
        <dbReference type="ARBA" id="ARBA00022676"/>
    </source>
</evidence>
<keyword evidence="2 4" id="KW-0328">Glycosyltransferase</keyword>
<evidence type="ECO:0000256" key="1">
    <source>
        <dbReference type="ARBA" id="ARBA00009995"/>
    </source>
</evidence>
<dbReference type="CDD" id="cd03784">
    <property type="entry name" value="GT1_Gtf-like"/>
    <property type="match status" value="1"/>
</dbReference>
<organism evidence="6 7">
    <name type="scientific">Psylliodes chrysocephalus</name>
    <dbReference type="NCBI Taxonomy" id="3402493"/>
    <lineage>
        <taxon>Eukaryota</taxon>
        <taxon>Metazoa</taxon>
        <taxon>Ecdysozoa</taxon>
        <taxon>Arthropoda</taxon>
        <taxon>Hexapoda</taxon>
        <taxon>Insecta</taxon>
        <taxon>Pterygota</taxon>
        <taxon>Neoptera</taxon>
        <taxon>Endopterygota</taxon>
        <taxon>Coleoptera</taxon>
        <taxon>Polyphaga</taxon>
        <taxon>Cucujiformia</taxon>
        <taxon>Chrysomeloidea</taxon>
        <taxon>Chrysomelidae</taxon>
        <taxon>Galerucinae</taxon>
        <taxon>Alticini</taxon>
        <taxon>Psylliodes</taxon>
    </lineage>
</organism>
<comment type="catalytic activity">
    <reaction evidence="5">
        <text>glucuronate acceptor + UDP-alpha-D-glucuronate = acceptor beta-D-glucuronoside + UDP + H(+)</text>
        <dbReference type="Rhea" id="RHEA:21032"/>
        <dbReference type="ChEBI" id="CHEBI:15378"/>
        <dbReference type="ChEBI" id="CHEBI:58052"/>
        <dbReference type="ChEBI" id="CHEBI:58223"/>
        <dbReference type="ChEBI" id="CHEBI:132367"/>
        <dbReference type="ChEBI" id="CHEBI:132368"/>
        <dbReference type="EC" id="2.4.1.17"/>
    </reaction>
</comment>
<dbReference type="GO" id="GO:0016020">
    <property type="term" value="C:membrane"/>
    <property type="evidence" value="ECO:0007669"/>
    <property type="project" value="UniProtKB-SubCell"/>
</dbReference>
<evidence type="ECO:0000313" key="6">
    <source>
        <dbReference type="EMBL" id="CAH1105653.1"/>
    </source>
</evidence>
<comment type="similarity">
    <text evidence="1 4">Belongs to the UDP-glycosyltransferase family.</text>
</comment>
<proteinExistence type="inferred from homology"/>
<feature type="transmembrane region" description="Helical" evidence="5">
    <location>
        <begin position="472"/>
        <end position="496"/>
    </location>
</feature>
<dbReference type="EC" id="2.4.1.17" evidence="5"/>
<dbReference type="InterPro" id="IPR050271">
    <property type="entry name" value="UDP-glycosyltransferase"/>
</dbReference>
<reference evidence="6" key="1">
    <citation type="submission" date="2022-01" db="EMBL/GenBank/DDBJ databases">
        <authorList>
            <person name="King R."/>
        </authorList>
    </citation>
    <scope>NUCLEOTIDE SEQUENCE</scope>
</reference>
<dbReference type="GO" id="GO:0015020">
    <property type="term" value="F:glucuronosyltransferase activity"/>
    <property type="evidence" value="ECO:0007669"/>
    <property type="project" value="UniProtKB-EC"/>
</dbReference>
<feature type="signal peptide" evidence="5">
    <location>
        <begin position="1"/>
        <end position="19"/>
    </location>
</feature>
<dbReference type="FunFam" id="3.40.50.2000:FF:000050">
    <property type="entry name" value="UDP-glucuronosyltransferase"/>
    <property type="match status" value="1"/>
</dbReference>
<dbReference type="Proteomes" id="UP001153636">
    <property type="component" value="Chromosome 2"/>
</dbReference>
<name>A0A9P0CSB1_9CUCU</name>
<dbReference type="InterPro" id="IPR002213">
    <property type="entry name" value="UDP_glucos_trans"/>
</dbReference>
<dbReference type="Gene3D" id="3.40.50.2000">
    <property type="entry name" value="Glycogen Phosphorylase B"/>
    <property type="match status" value="1"/>
</dbReference>
<protein>
    <recommendedName>
        <fullName evidence="5">UDP-glucuronosyltransferase</fullName>
        <ecNumber evidence="5">2.4.1.17</ecNumber>
    </recommendedName>
</protein>
<accession>A0A9P0CSB1</accession>
<evidence type="ECO:0000313" key="7">
    <source>
        <dbReference type="Proteomes" id="UP001153636"/>
    </source>
</evidence>
<keyword evidence="3 4" id="KW-0808">Transferase</keyword>
<keyword evidence="5" id="KW-0812">Transmembrane</keyword>
<keyword evidence="5" id="KW-0472">Membrane</keyword>
<dbReference type="EMBL" id="OV651814">
    <property type="protein sequence ID" value="CAH1105653.1"/>
    <property type="molecule type" value="Genomic_DNA"/>
</dbReference>
<dbReference type="SUPFAM" id="SSF53756">
    <property type="entry name" value="UDP-Glycosyltransferase/glycogen phosphorylase"/>
    <property type="match status" value="1"/>
</dbReference>
<gene>
    <name evidence="6" type="ORF">PSYICH_LOCUS7756</name>
</gene>
<keyword evidence="7" id="KW-1185">Reference proteome</keyword>
<dbReference type="InterPro" id="IPR035595">
    <property type="entry name" value="UDP_glycos_trans_CS"/>
</dbReference>
<dbReference type="Pfam" id="PF00201">
    <property type="entry name" value="UDPGT"/>
    <property type="match status" value="1"/>
</dbReference>
<dbReference type="PANTHER" id="PTHR48043">
    <property type="entry name" value="EG:EG0003.4 PROTEIN-RELATED"/>
    <property type="match status" value="1"/>
</dbReference>
<dbReference type="PANTHER" id="PTHR48043:SF159">
    <property type="entry name" value="EG:EG0003.4 PROTEIN-RELATED"/>
    <property type="match status" value="1"/>
</dbReference>
<keyword evidence="5" id="KW-1133">Transmembrane helix</keyword>
<feature type="chain" id="PRO_5040530415" description="UDP-glucuronosyltransferase" evidence="5">
    <location>
        <begin position="20"/>
        <end position="515"/>
    </location>
</feature>
<sequence length="515" mass="59315">MLGKSVIICFSFVILGVSASKILAIVPTPSYSHQLAFRKIWIELSLKGHEVTLITPDPMNDPKLTNLKEINVNGTYNLMNDVYQNIHNVSRFQLMKIMTNTFEKIFEYQLSTDSVKKLMSNESHFDLVISESFLFEYQAFSDLYKCPKILVSSMDPLSFVHSVLGNPPNHVANPDILLPYISENMNFFGRLHSFVHNILYKVFKWYIHFPQRHEVLKRHFGETVRHPAEILLDTDLLLINSHPIFAGIRTVGPNVIYFGGGNHIFPLKPLPKDLQDFLNDAKDGCIYFSLGSNSKSVDIPEDKIQIIMETLSELPYKVLWKFEMTDVIKPPKNVKFISWAPQQDILRHPNIKLFITQGGVQSLEESVISHVPMVILPIHGDQESNAMRMELTGVARIVPYKPNLNKEQFKSIILEVISDPKYKENCIKTADILLDQPMKGVDKAIWWIEYVIRHNGAKHFRSPVLDIPAYQYYGLDVMGAIFLFFYIIFKIPFWILRICRKSKAVSKVESKKKKQ</sequence>
<keyword evidence="5" id="KW-0732">Signal</keyword>
<dbReference type="OrthoDB" id="5835829at2759"/>
<dbReference type="AlphaFoldDB" id="A0A9P0CSB1"/>